<feature type="compositionally biased region" description="Basic and acidic residues" evidence="1">
    <location>
        <begin position="915"/>
        <end position="927"/>
    </location>
</feature>
<proteinExistence type="predicted"/>
<feature type="compositionally biased region" description="Low complexity" evidence="1">
    <location>
        <begin position="553"/>
        <end position="562"/>
    </location>
</feature>
<feature type="region of interest" description="Disordered" evidence="1">
    <location>
        <begin position="1501"/>
        <end position="1520"/>
    </location>
</feature>
<feature type="region of interest" description="Disordered" evidence="1">
    <location>
        <begin position="882"/>
        <end position="933"/>
    </location>
</feature>
<feature type="compositionally biased region" description="Polar residues" evidence="1">
    <location>
        <begin position="1138"/>
        <end position="1157"/>
    </location>
</feature>
<evidence type="ECO:0000313" key="3">
    <source>
        <dbReference type="Proteomes" id="UP000001307"/>
    </source>
</evidence>
<feature type="compositionally biased region" description="Basic and acidic residues" evidence="1">
    <location>
        <begin position="178"/>
        <end position="194"/>
    </location>
</feature>
<feature type="compositionally biased region" description="Polar residues" evidence="1">
    <location>
        <begin position="894"/>
        <end position="914"/>
    </location>
</feature>
<sequence>MHKIATHDDQKTQQSPKVFNKNEIKSVICDFVAQNCHRDDILFTTLRQDCPESCPSPGSLFSWKSENAKSSQSLLNGVTEEQLSRLRRYLEEIVNEPNDEMPGCLDKDDCALVIFPAELDVSSVQFTQDEGLAFRESAVSRGGLAPIEAHGTNNAHVSLMDNNMQELALDSTNLKSQVSRDSKNDKRSSVKIDENKNVLAASSLKNEATKNLHEKEVPILTSQKGGVMASDDDNKLAAYQQVSTWQEQQRQLDDNGQQVSDQKDKQKNTNIFENTRLVNAVDPNRSLSKEVLTESGADFVQNPEAQLDSSKRQISTDNLQKGGYDKSASGIGGTEDGTSETDARNLKRYQPEMMLKMATKNEKLQNEILGSYLMSNSKSPRTAKNKQERFSGIFGNEREDEIPAENLSGSTNTDTGSYEQTIIRSPTAKPISLKDWLILSGLIHELDYSDTSALDSYASWSEEAPKEETLNKSPTRGSGTFPERTSKPEALKNDVAKGNFLTNDDIHLLNEAIREYVSSNMTSEPKTKNAQKYLKPLNELKAFLFTQNGADTGSSSSSSGASFQDEIHQNNSSEIRSSSDIKNELIINQNAPFTGLQTPPTSKNKKNEFSTEQIHNNLESQSTGILSEIKAKKQSALESNWQKKGQSIEKSKSSDLLPATESISDNVGMDQIKSISSNHVTNEEAVQNEEQIGNLSQSNFILQKDVLKSENKLTSSGVLQTKTDVISSDWEHPVVSQQALEPVEIPAQQFENEVEFENGGELRIGIGSQVSSEDELLDLSRLNSQRLSESTHAVLELESMAEAQLVNISGSTMLNESADDETHSLSSKQQSSQEQELINAVPSHVSHVQQHSLSSISPEIDRTLNKENDVNAVPENDTYSHSAANQILPKQESKPNLSKNISGNYYDNRSQSSAEKQEERKSAKSDSELVENLTSDGKSGAYARYDIAVLNDLRLPELLDALRTGGAYSVNNKDSVKGQLASSATAKSDIPSSSSSKIAPSASVLNPLKEHISKIQTNHADKQTQQLIEAPSSPELMQLNSPDRQIAENSESKYEAQSMSTLLGLGAEEAPQHATMMSTSVNIQRVEDEYGHPLSSQTNGGVQNRVESPQPVEQNTLSSNNILETNLEQTMKTKSEAKNSVSRKLPNSPSQETMSENFKNRNLEESLSNKRPSVPEKSDDFAFSISEKYQNPATESFKISTTQESNLNQAGTDFVESSNSKQNVLESGQFNPDNKIAEDISTYTVNLGRIDSSNAKQQIASVDRQFLIGINPLGADFGSSVSSNDLDISSNENSAVSETAGNSQNAASHASSSVDDLPQPSVADKLSSISPSFTAADAESTSAKSQSDKLTSTNWQTVSEVQLNNRDTVTVVVDPQASATVIRADKEEAYNYQGSTSTSITDSERSQNSQVNKGAEAAAQGENPVKLIQMNENWMESSNPQITYQAASNAPPMHITQNVESASEHLNEINYARDFENHEFNSPNQKAIIFKNKDSQFQKSDSAANSFIRSNDQEKTLGDEIKREETVIDEMRPSLSASSDPIISENYSQMPKPTPLVHNVNDKFKDAASGVKTPFQIFPDELVASNLPSSSFENNLNPEKEAQQKNRLSPSLPDKLAESFSRDVFGAQVAKGSQSSQVTSALFCQSLGICNKENGPTEEDIVKKRERQNGMRPWSGIDDCTPQCSVVGGKTICSYRNGLI</sequence>
<feature type="compositionally biased region" description="Polar residues" evidence="1">
    <location>
        <begin position="247"/>
        <end position="260"/>
    </location>
</feature>
<feature type="region of interest" description="Disordered" evidence="1">
    <location>
        <begin position="1091"/>
        <end position="1120"/>
    </location>
</feature>
<feature type="region of interest" description="Disordered" evidence="1">
    <location>
        <begin position="294"/>
        <end position="343"/>
    </location>
</feature>
<feature type="region of interest" description="Disordered" evidence="1">
    <location>
        <begin position="816"/>
        <end position="837"/>
    </location>
</feature>
<dbReference type="EMBL" id="FN653038">
    <property type="protein sequence ID" value="CBY24044.1"/>
    <property type="molecule type" value="Genomic_DNA"/>
</dbReference>
<feature type="region of interest" description="Disordered" evidence="1">
    <location>
        <begin position="1212"/>
        <end position="1233"/>
    </location>
</feature>
<feature type="compositionally biased region" description="Polar residues" evidence="1">
    <location>
        <begin position="1094"/>
        <end position="1120"/>
    </location>
</feature>
<feature type="compositionally biased region" description="Low complexity" evidence="1">
    <location>
        <begin position="1300"/>
        <end position="1313"/>
    </location>
</feature>
<evidence type="ECO:0000256" key="1">
    <source>
        <dbReference type="SAM" id="MobiDB-lite"/>
    </source>
</evidence>
<protein>
    <submittedName>
        <fullName evidence="2">Uncharacterized protein</fullName>
    </submittedName>
</protein>
<dbReference type="Proteomes" id="UP000001307">
    <property type="component" value="Unassembled WGS sequence"/>
</dbReference>
<feature type="compositionally biased region" description="Polar residues" evidence="1">
    <location>
        <begin position="1212"/>
        <end position="1232"/>
    </location>
</feature>
<feature type="compositionally biased region" description="Polar residues" evidence="1">
    <location>
        <begin position="1392"/>
        <end position="1412"/>
    </location>
</feature>
<feature type="region of interest" description="Disordered" evidence="1">
    <location>
        <begin position="1284"/>
        <end position="1326"/>
    </location>
</feature>
<feature type="region of interest" description="Disordered" evidence="1">
    <location>
        <begin position="1589"/>
        <end position="1613"/>
    </location>
</feature>
<feature type="region of interest" description="Disordered" evidence="1">
    <location>
        <begin position="461"/>
        <end position="493"/>
    </location>
</feature>
<keyword evidence="3" id="KW-1185">Reference proteome</keyword>
<gene>
    <name evidence="2" type="ORF">GSOID_T00008044001</name>
</gene>
<organism evidence="2">
    <name type="scientific">Oikopleura dioica</name>
    <name type="common">Tunicate</name>
    <dbReference type="NCBI Taxonomy" id="34765"/>
    <lineage>
        <taxon>Eukaryota</taxon>
        <taxon>Metazoa</taxon>
        <taxon>Chordata</taxon>
        <taxon>Tunicata</taxon>
        <taxon>Appendicularia</taxon>
        <taxon>Copelata</taxon>
        <taxon>Oikopleuridae</taxon>
        <taxon>Oikopleura</taxon>
    </lineage>
</organism>
<name>E4XD10_OIKDI</name>
<feature type="compositionally biased region" description="Low complexity" evidence="1">
    <location>
        <begin position="824"/>
        <end position="837"/>
    </location>
</feature>
<feature type="region of interest" description="Disordered" evidence="1">
    <location>
        <begin position="1132"/>
        <end position="1178"/>
    </location>
</feature>
<feature type="region of interest" description="Disordered" evidence="1">
    <location>
        <begin position="247"/>
        <end position="271"/>
    </location>
</feature>
<dbReference type="InParanoid" id="E4XD10"/>
<feature type="compositionally biased region" description="Basic and acidic residues" evidence="1">
    <location>
        <begin position="484"/>
        <end position="493"/>
    </location>
</feature>
<feature type="compositionally biased region" description="Basic and acidic residues" evidence="1">
    <location>
        <begin position="1511"/>
        <end position="1520"/>
    </location>
</feature>
<evidence type="ECO:0000313" key="2">
    <source>
        <dbReference type="EMBL" id="CBY24044.1"/>
    </source>
</evidence>
<feature type="compositionally biased region" description="Polar residues" evidence="1">
    <location>
        <begin position="1501"/>
        <end position="1510"/>
    </location>
</feature>
<feature type="region of interest" description="Disordered" evidence="1">
    <location>
        <begin position="1392"/>
        <end position="1419"/>
    </location>
</feature>
<accession>E4XD10</accession>
<feature type="region of interest" description="Disordered" evidence="1">
    <location>
        <begin position="550"/>
        <end position="581"/>
    </location>
</feature>
<feature type="compositionally biased region" description="Polar residues" evidence="1">
    <location>
        <begin position="303"/>
        <end position="319"/>
    </location>
</feature>
<feature type="region of interest" description="Disordered" evidence="1">
    <location>
        <begin position="174"/>
        <end position="194"/>
    </location>
</feature>
<reference evidence="2" key="1">
    <citation type="journal article" date="2010" name="Science">
        <title>Plasticity of animal genome architecture unmasked by rapid evolution of a pelagic tunicate.</title>
        <authorList>
            <person name="Denoeud F."/>
            <person name="Henriet S."/>
            <person name="Mungpakdee S."/>
            <person name="Aury J.M."/>
            <person name="Da Silva C."/>
            <person name="Brinkmann H."/>
            <person name="Mikhaleva J."/>
            <person name="Olsen L.C."/>
            <person name="Jubin C."/>
            <person name="Canestro C."/>
            <person name="Bouquet J.M."/>
            <person name="Danks G."/>
            <person name="Poulain J."/>
            <person name="Campsteijn C."/>
            <person name="Adamski M."/>
            <person name="Cross I."/>
            <person name="Yadetie F."/>
            <person name="Muffato M."/>
            <person name="Louis A."/>
            <person name="Butcher S."/>
            <person name="Tsagkogeorga G."/>
            <person name="Konrad A."/>
            <person name="Singh S."/>
            <person name="Jensen M.F."/>
            <person name="Cong E.H."/>
            <person name="Eikeseth-Otteraa H."/>
            <person name="Noel B."/>
            <person name="Anthouard V."/>
            <person name="Porcel B.M."/>
            <person name="Kachouri-Lafond R."/>
            <person name="Nishino A."/>
            <person name="Ugolini M."/>
            <person name="Chourrout P."/>
            <person name="Nishida H."/>
            <person name="Aasland R."/>
            <person name="Huzurbazar S."/>
            <person name="Westhof E."/>
            <person name="Delsuc F."/>
            <person name="Lehrach H."/>
            <person name="Reinhardt R."/>
            <person name="Weissenbach J."/>
            <person name="Roy S.W."/>
            <person name="Artiguenave F."/>
            <person name="Postlethwait J.H."/>
            <person name="Manak J.R."/>
            <person name="Thompson E.M."/>
            <person name="Jaillon O."/>
            <person name="Du Pasquier L."/>
            <person name="Boudinot P."/>
            <person name="Liberles D.A."/>
            <person name="Volff J.N."/>
            <person name="Philippe H."/>
            <person name="Lenhard B."/>
            <person name="Roest Crollius H."/>
            <person name="Wincker P."/>
            <person name="Chourrout D."/>
        </authorList>
    </citation>
    <scope>NUCLEOTIDE SEQUENCE [LARGE SCALE GENOMIC DNA]</scope>
</reference>
<feature type="compositionally biased region" description="Basic and acidic residues" evidence="1">
    <location>
        <begin position="1158"/>
        <end position="1178"/>
    </location>
</feature>